<dbReference type="RefSeq" id="WP_210846197.1">
    <property type="nucleotide sequence ID" value="NZ_JAGKON010000013.1"/>
</dbReference>
<name>A0AAP2BI71_KLEOX</name>
<dbReference type="AlphaFoldDB" id="A0AAP2BI71"/>
<accession>A0AAP2BI71</accession>
<evidence type="ECO:0000313" key="2">
    <source>
        <dbReference type="Proteomes" id="UP000673434"/>
    </source>
</evidence>
<organism evidence="1 2">
    <name type="scientific">Klebsiella oxytoca</name>
    <dbReference type="NCBI Taxonomy" id="571"/>
    <lineage>
        <taxon>Bacteria</taxon>
        <taxon>Pseudomonadati</taxon>
        <taxon>Pseudomonadota</taxon>
        <taxon>Gammaproteobacteria</taxon>
        <taxon>Enterobacterales</taxon>
        <taxon>Enterobacteriaceae</taxon>
        <taxon>Klebsiella/Raoultella group</taxon>
        <taxon>Klebsiella</taxon>
    </lineage>
</organism>
<dbReference type="EMBL" id="JAGKON010000013">
    <property type="protein sequence ID" value="MBQ0600789.1"/>
    <property type="molecule type" value="Genomic_DNA"/>
</dbReference>
<reference evidence="1 2" key="1">
    <citation type="submission" date="2021-03" db="EMBL/GenBank/DDBJ databases">
        <authorList>
            <person name="Stanton E."/>
        </authorList>
    </citation>
    <scope>NUCLEOTIDE SEQUENCE [LARGE SCALE GENOMIC DNA]</scope>
    <source>
        <strain evidence="1 2">2020EL-00037</strain>
    </source>
</reference>
<proteinExistence type="predicted"/>
<comment type="caution">
    <text evidence="1">The sequence shown here is derived from an EMBL/GenBank/DDBJ whole genome shotgun (WGS) entry which is preliminary data.</text>
</comment>
<dbReference type="Proteomes" id="UP000673434">
    <property type="component" value="Unassembled WGS sequence"/>
</dbReference>
<evidence type="ECO:0000313" key="1">
    <source>
        <dbReference type="EMBL" id="MBQ0600789.1"/>
    </source>
</evidence>
<protein>
    <submittedName>
        <fullName evidence="1">Uncharacterized protein</fullName>
    </submittedName>
</protein>
<sequence length="159" mass="17560">MSEAIANKQVSLVVNRLMRNFIKKIGEKDEPLVWGFKASEALQENTATVLSECIDKKKVFAVKILHEPVHIDGGRSPQLKGLGKGTVVFIPNADTWNQDTLLRVAFQSSEAGSKALLGFSDPSRLSMGIYQFIVTQQVSDDLELSQWAINMSTPIGDIR</sequence>
<gene>
    <name evidence="1" type="ORF">J7S78_13410</name>
</gene>
<keyword evidence="2" id="KW-1185">Reference proteome</keyword>